<name>A0A2P6NTU1_9EUKA</name>
<dbReference type="EMBL" id="MDYQ01000021">
    <property type="protein sequence ID" value="PRP87278.1"/>
    <property type="molecule type" value="Genomic_DNA"/>
</dbReference>
<keyword evidence="2" id="KW-1185">Reference proteome</keyword>
<reference evidence="1 2" key="1">
    <citation type="journal article" date="2018" name="Genome Biol. Evol.">
        <title>Multiple Roots of Fruiting Body Formation in Amoebozoa.</title>
        <authorList>
            <person name="Hillmann F."/>
            <person name="Forbes G."/>
            <person name="Novohradska S."/>
            <person name="Ferling I."/>
            <person name="Riege K."/>
            <person name="Groth M."/>
            <person name="Westermann M."/>
            <person name="Marz M."/>
            <person name="Spaller T."/>
            <person name="Winckler T."/>
            <person name="Schaap P."/>
            <person name="Glockner G."/>
        </authorList>
    </citation>
    <scope>NUCLEOTIDE SEQUENCE [LARGE SCALE GENOMIC DNA]</scope>
    <source>
        <strain evidence="1 2">Jena</strain>
    </source>
</reference>
<dbReference type="InParanoid" id="A0A2P6NTU1"/>
<proteinExistence type="predicted"/>
<organism evidence="1 2">
    <name type="scientific">Planoprotostelium fungivorum</name>
    <dbReference type="NCBI Taxonomy" id="1890364"/>
    <lineage>
        <taxon>Eukaryota</taxon>
        <taxon>Amoebozoa</taxon>
        <taxon>Evosea</taxon>
        <taxon>Variosea</taxon>
        <taxon>Cavosteliida</taxon>
        <taxon>Cavosteliaceae</taxon>
        <taxon>Planoprotostelium</taxon>
    </lineage>
</organism>
<dbReference type="OrthoDB" id="193416at2759"/>
<protein>
    <recommendedName>
        <fullName evidence="3">Protein kinase domain-containing protein</fullName>
    </recommendedName>
</protein>
<dbReference type="SUPFAM" id="SSF56112">
    <property type="entry name" value="Protein kinase-like (PK-like)"/>
    <property type="match status" value="1"/>
</dbReference>
<dbReference type="Gene3D" id="1.10.510.10">
    <property type="entry name" value="Transferase(Phosphotransferase) domain 1"/>
    <property type="match status" value="1"/>
</dbReference>
<dbReference type="InterPro" id="IPR011009">
    <property type="entry name" value="Kinase-like_dom_sf"/>
</dbReference>
<gene>
    <name evidence="1" type="ORF">PROFUN_01540</name>
</gene>
<evidence type="ECO:0008006" key="3">
    <source>
        <dbReference type="Google" id="ProtNLM"/>
    </source>
</evidence>
<evidence type="ECO:0000313" key="2">
    <source>
        <dbReference type="Proteomes" id="UP000241769"/>
    </source>
</evidence>
<sequence>MDALVQGIMILLTSRMEKYHHSNFYLRPDSIDDDLKGELRRTVAYQPAPTQRRDEACVVHFVPAELHFGVNVILLDGQYTNMPWTFSSASSNITAAKFIGRSDIDLTTDSAQVPLSEAMGLSSLRTISQLSRGALWGFDQANITSLRDHFLSCSLACDLKPANAISSLVVDRYINGTNLPVILGVSIAQFSTVDYSSINLGAAKKSILDWAEFKNVREIGRERQIKQIRSENVSQEQVVEFWREVAIIQGLRAHPNEITYPPSPLSLVIEFCEGGSLYDFLRKGTISSTQKLNFGKERNG</sequence>
<dbReference type="AlphaFoldDB" id="A0A2P6NTU1"/>
<dbReference type="Proteomes" id="UP000241769">
    <property type="component" value="Unassembled WGS sequence"/>
</dbReference>
<evidence type="ECO:0000313" key="1">
    <source>
        <dbReference type="EMBL" id="PRP87278.1"/>
    </source>
</evidence>
<accession>A0A2P6NTU1</accession>
<comment type="caution">
    <text evidence="1">The sequence shown here is derived from an EMBL/GenBank/DDBJ whole genome shotgun (WGS) entry which is preliminary data.</text>
</comment>